<comment type="caution">
    <text evidence="2">The sequence shown here is derived from an EMBL/GenBank/DDBJ whole genome shotgun (WGS) entry which is preliminary data.</text>
</comment>
<evidence type="ECO:0000313" key="2">
    <source>
        <dbReference type="EMBL" id="PUU75403.1"/>
    </source>
</evidence>
<proteinExistence type="predicted"/>
<accession>A0A2T6ZIU3</accession>
<dbReference type="EMBL" id="NESQ01000234">
    <property type="protein sequence ID" value="PUU75403.1"/>
    <property type="molecule type" value="Genomic_DNA"/>
</dbReference>
<evidence type="ECO:0000313" key="3">
    <source>
        <dbReference type="Proteomes" id="UP000244722"/>
    </source>
</evidence>
<dbReference type="AlphaFoldDB" id="A0A2T6ZIU3"/>
<organism evidence="2 3">
    <name type="scientific">Tuber borchii</name>
    <name type="common">White truffle</name>
    <dbReference type="NCBI Taxonomy" id="42251"/>
    <lineage>
        <taxon>Eukaryota</taxon>
        <taxon>Fungi</taxon>
        <taxon>Dikarya</taxon>
        <taxon>Ascomycota</taxon>
        <taxon>Pezizomycotina</taxon>
        <taxon>Pezizomycetes</taxon>
        <taxon>Pezizales</taxon>
        <taxon>Tuberaceae</taxon>
        <taxon>Tuber</taxon>
    </lineage>
</organism>
<feature type="region of interest" description="Disordered" evidence="1">
    <location>
        <begin position="28"/>
        <end position="65"/>
    </location>
</feature>
<reference evidence="2 3" key="1">
    <citation type="submission" date="2017-04" db="EMBL/GenBank/DDBJ databases">
        <title>Draft genome sequence of Tuber borchii Vittad., a whitish edible truffle.</title>
        <authorList>
            <consortium name="DOE Joint Genome Institute"/>
            <person name="Murat C."/>
            <person name="Kuo A."/>
            <person name="Barry K.W."/>
            <person name="Clum A."/>
            <person name="Dockter R.B."/>
            <person name="Fauchery L."/>
            <person name="Iotti M."/>
            <person name="Kohler A."/>
            <person name="Labutti K."/>
            <person name="Lindquist E.A."/>
            <person name="Lipzen A."/>
            <person name="Ohm R.A."/>
            <person name="Wang M."/>
            <person name="Grigoriev I.V."/>
            <person name="Zambonelli A."/>
            <person name="Martin F.M."/>
        </authorList>
    </citation>
    <scope>NUCLEOTIDE SEQUENCE [LARGE SCALE GENOMIC DNA]</scope>
    <source>
        <strain evidence="2 3">Tbo3840</strain>
    </source>
</reference>
<evidence type="ECO:0000256" key="1">
    <source>
        <dbReference type="SAM" id="MobiDB-lite"/>
    </source>
</evidence>
<protein>
    <submittedName>
        <fullName evidence="2">Uncharacterized protein</fullName>
    </submittedName>
</protein>
<feature type="compositionally biased region" description="Basic and acidic residues" evidence="1">
    <location>
        <begin position="34"/>
        <end position="44"/>
    </location>
</feature>
<feature type="compositionally biased region" description="Polar residues" evidence="1">
    <location>
        <begin position="45"/>
        <end position="65"/>
    </location>
</feature>
<gene>
    <name evidence="2" type="ORF">B9Z19DRAFT_1131420</name>
</gene>
<keyword evidence="3" id="KW-1185">Reference proteome</keyword>
<sequence>MTGADEPNSPANTAQFLRKVTCSEPVIDSSIEGEPDRLHREINRSHQPTARPSSLNSSPPLAHNQCNDLASAASEQLQVRILAKHLLMLASGSQQPTDDVVVVNTIVADTDNVLADMPVVDV</sequence>
<name>A0A2T6ZIU3_TUBBO</name>
<dbReference type="Proteomes" id="UP000244722">
    <property type="component" value="Unassembled WGS sequence"/>
</dbReference>